<dbReference type="CDD" id="cd02042">
    <property type="entry name" value="ParAB_family"/>
    <property type="match status" value="1"/>
</dbReference>
<dbReference type="Proteomes" id="UP000279470">
    <property type="component" value="Unassembled WGS sequence"/>
</dbReference>
<dbReference type="PANTHER" id="PTHR13696:SF96">
    <property type="entry name" value="COBQ_COBB_MIND_PARA NUCLEOTIDE BINDING DOMAIN-CONTAINING PROTEIN"/>
    <property type="match status" value="1"/>
</dbReference>
<dbReference type="PANTHER" id="PTHR13696">
    <property type="entry name" value="P-LOOP CONTAINING NUCLEOSIDE TRIPHOSPHATE HYDROLASE"/>
    <property type="match status" value="1"/>
</dbReference>
<proteinExistence type="predicted"/>
<protein>
    <submittedName>
        <fullName evidence="1">ATPase</fullName>
    </submittedName>
</protein>
<dbReference type="InterPro" id="IPR050678">
    <property type="entry name" value="DNA_Partitioning_ATPase"/>
</dbReference>
<evidence type="ECO:0000313" key="1">
    <source>
        <dbReference type="EMBL" id="RST63971.1"/>
    </source>
</evidence>
<reference evidence="2" key="1">
    <citation type="submission" date="2018-11" db="EMBL/GenBank/DDBJ databases">
        <title>Phylogenetic, genomic, and biogeographic characterization of a novel and ubiquitous marine invertebrate-associated Rickettsiales parasite, Candidatus Marinoinvertebrata rohwerii, gen. nov., sp. nov.</title>
        <authorList>
            <person name="Klinges J.G."/>
            <person name="Rosales S.M."/>
            <person name="Mcminds R."/>
            <person name="Shaver E.C."/>
            <person name="Shantz A."/>
            <person name="Peters E.C."/>
            <person name="Burkepile D.E."/>
            <person name="Silliman B.R."/>
            <person name="Vega Thurber R.L."/>
        </authorList>
    </citation>
    <scope>NUCLEOTIDE SEQUENCE [LARGE SCALE GENOMIC DNA]</scope>
    <source>
        <strain evidence="2">a_cerv_44</strain>
    </source>
</reference>
<comment type="caution">
    <text evidence="1">The sequence shown here is derived from an EMBL/GenBank/DDBJ whole genome shotgun (WGS) entry which is preliminary data.</text>
</comment>
<keyword evidence="2" id="KW-1185">Reference proteome</keyword>
<dbReference type="OrthoDB" id="13869at2"/>
<dbReference type="RefSeq" id="WP_126045020.1">
    <property type="nucleotide sequence ID" value="NZ_RXFM01000070.1"/>
</dbReference>
<organism evidence="1 2">
    <name type="scientific">Candidatus Aquarickettsia rohweri</name>
    <dbReference type="NCBI Taxonomy" id="2602574"/>
    <lineage>
        <taxon>Bacteria</taxon>
        <taxon>Pseudomonadati</taxon>
        <taxon>Pseudomonadota</taxon>
        <taxon>Alphaproteobacteria</taxon>
        <taxon>Rickettsiales</taxon>
        <taxon>Candidatus Midichloriaceae</taxon>
        <taxon>Candidatus Aquarickettsia</taxon>
    </lineage>
</organism>
<dbReference type="Gene3D" id="3.40.50.300">
    <property type="entry name" value="P-loop containing nucleotide triphosphate hydrolases"/>
    <property type="match status" value="1"/>
</dbReference>
<accession>A0A3R9ZJ62</accession>
<dbReference type="Pfam" id="PF09140">
    <property type="entry name" value="MipZ"/>
    <property type="match status" value="1"/>
</dbReference>
<gene>
    <name evidence="1" type="ORF">EIC27_05030</name>
</gene>
<dbReference type="InterPro" id="IPR027417">
    <property type="entry name" value="P-loop_NTPase"/>
</dbReference>
<sequence length="271" mass="30542">MTHIIVFGNEKGGSGKTTTAMHLIISLLNLGYKVATLDIDLRQASLTRYIENRKRTLDSQGIKLSLPIHFKLNKSVNNLQTVEFTSDDIGDFNNLIDKLINKFDFIIIDTPGNDNLLNRHAHYIANTIVTPINDSFIDVDLLGKIDPTNYSKAIPGIYSAMVWEQKKLKALKKKMEIDWVVVRNRLSSTNVKNKQNVGEAITYLGKKLGFNVSPGLGDRVVFKELFLNGLTLLDAKNCKHLIKLNTSVISARQELREFLYSLNLDAINKKI</sequence>
<dbReference type="SUPFAM" id="SSF52540">
    <property type="entry name" value="P-loop containing nucleoside triphosphate hydrolases"/>
    <property type="match status" value="1"/>
</dbReference>
<name>A0A3R9ZJ62_9RICK</name>
<dbReference type="InterPro" id="IPR015223">
    <property type="entry name" value="MipZ"/>
</dbReference>
<dbReference type="EMBL" id="RXFM01000070">
    <property type="protein sequence ID" value="RST63971.1"/>
    <property type="molecule type" value="Genomic_DNA"/>
</dbReference>
<dbReference type="AlphaFoldDB" id="A0A3R9ZJ62"/>
<evidence type="ECO:0000313" key="2">
    <source>
        <dbReference type="Proteomes" id="UP000279470"/>
    </source>
</evidence>